<dbReference type="PROSITE" id="PS50040">
    <property type="entry name" value="EF1G_C"/>
    <property type="match status" value="1"/>
</dbReference>
<dbReference type="PROSITE" id="PS50404">
    <property type="entry name" value="GST_NTER"/>
    <property type="match status" value="1"/>
</dbReference>
<keyword evidence="3 5" id="KW-0251">Elongation factor</keyword>
<dbReference type="OrthoDB" id="249703at2759"/>
<dbReference type="Pfam" id="PF00647">
    <property type="entry name" value="EF1G"/>
    <property type="match status" value="1"/>
</dbReference>
<feature type="region of interest" description="Disordered" evidence="6">
    <location>
        <begin position="209"/>
        <end position="269"/>
    </location>
</feature>
<dbReference type="FunFam" id="3.30.70.1010:FF:000001">
    <property type="entry name" value="Elongation factor 1-gamma 1"/>
    <property type="match status" value="1"/>
</dbReference>
<dbReference type="GO" id="GO:0004364">
    <property type="term" value="F:glutathione transferase activity"/>
    <property type="evidence" value="ECO:0007669"/>
    <property type="project" value="InterPro"/>
</dbReference>
<dbReference type="InterPro" id="IPR004045">
    <property type="entry name" value="Glutathione_S-Trfase_N"/>
</dbReference>
<comment type="function">
    <text evidence="1">Probably plays a role in anchoring the complex to other cellular components.</text>
</comment>
<dbReference type="Pfam" id="PF02798">
    <property type="entry name" value="GST_N"/>
    <property type="match status" value="1"/>
</dbReference>
<evidence type="ECO:0000313" key="11">
    <source>
        <dbReference type="Proteomes" id="UP000237105"/>
    </source>
</evidence>
<dbReference type="EMBL" id="JXTB01000271">
    <property type="protein sequence ID" value="PON48743.1"/>
    <property type="molecule type" value="Genomic_DNA"/>
</dbReference>
<dbReference type="InterPro" id="IPR010987">
    <property type="entry name" value="Glutathione-S-Trfase_C-like"/>
</dbReference>
<evidence type="ECO:0000259" key="9">
    <source>
        <dbReference type="PROSITE" id="PS50405"/>
    </source>
</evidence>
<dbReference type="Gene3D" id="3.40.30.10">
    <property type="entry name" value="Glutaredoxin"/>
    <property type="match status" value="1"/>
</dbReference>
<accession>A0A2P5BIZ7</accession>
<dbReference type="InterPro" id="IPR036249">
    <property type="entry name" value="Thioredoxin-like_sf"/>
</dbReference>
<dbReference type="Gene3D" id="1.20.1050.10">
    <property type="match status" value="1"/>
</dbReference>
<protein>
    <submittedName>
        <fullName evidence="10">S-crystallin</fullName>
    </submittedName>
</protein>
<name>A0A2P5BIZ7_PARAD</name>
<evidence type="ECO:0000256" key="1">
    <source>
        <dbReference type="ARBA" id="ARBA00003468"/>
    </source>
</evidence>
<dbReference type="Gene3D" id="3.30.70.1010">
    <property type="entry name" value="Translation elongation factor EF1B, gamma chain, conserved domain"/>
    <property type="match status" value="1"/>
</dbReference>
<keyword evidence="11" id="KW-1185">Reference proteome</keyword>
<dbReference type="SFLD" id="SFLDG00358">
    <property type="entry name" value="Main_(cytGST)"/>
    <property type="match status" value="1"/>
</dbReference>
<dbReference type="CDD" id="cd03181">
    <property type="entry name" value="GST_C_EF1Bgamma_like"/>
    <property type="match status" value="1"/>
</dbReference>
<dbReference type="Pfam" id="PF00043">
    <property type="entry name" value="GST_C"/>
    <property type="match status" value="1"/>
</dbReference>
<reference evidence="11" key="1">
    <citation type="submission" date="2016-06" db="EMBL/GenBank/DDBJ databases">
        <title>Parallel loss of symbiosis genes in relatives of nitrogen-fixing non-legume Parasponia.</title>
        <authorList>
            <person name="Van Velzen R."/>
            <person name="Holmer R."/>
            <person name="Bu F."/>
            <person name="Rutten L."/>
            <person name="Van Zeijl A."/>
            <person name="Liu W."/>
            <person name="Santuari L."/>
            <person name="Cao Q."/>
            <person name="Sharma T."/>
            <person name="Shen D."/>
            <person name="Roswanjaya Y."/>
            <person name="Wardhani T."/>
            <person name="Kalhor M.S."/>
            <person name="Jansen J."/>
            <person name="Van den Hoogen J."/>
            <person name="Gungor B."/>
            <person name="Hartog M."/>
            <person name="Hontelez J."/>
            <person name="Verver J."/>
            <person name="Yang W.-C."/>
            <person name="Schijlen E."/>
            <person name="Repin R."/>
            <person name="Schilthuizen M."/>
            <person name="Schranz E."/>
            <person name="Heidstra R."/>
            <person name="Miyata K."/>
            <person name="Fedorova E."/>
            <person name="Kohlen W."/>
            <person name="Bisseling T."/>
            <person name="Smit S."/>
            <person name="Geurts R."/>
        </authorList>
    </citation>
    <scope>NUCLEOTIDE SEQUENCE [LARGE SCALE GENOMIC DNA]</scope>
    <source>
        <strain evidence="11">cv. WU1-14</strain>
    </source>
</reference>
<dbReference type="FunFam" id="1.20.1050.10:FF:000006">
    <property type="entry name" value="Elongation factor 1 gamma"/>
    <property type="match status" value="1"/>
</dbReference>
<dbReference type="SUPFAM" id="SSF47616">
    <property type="entry name" value="GST C-terminal domain-like"/>
    <property type="match status" value="1"/>
</dbReference>
<evidence type="ECO:0000313" key="10">
    <source>
        <dbReference type="EMBL" id="PON48743.1"/>
    </source>
</evidence>
<dbReference type="InterPro" id="IPR004046">
    <property type="entry name" value="GST_C"/>
</dbReference>
<dbReference type="FunFam" id="3.40.30.10:FF:000148">
    <property type="entry name" value="Elongation factor 1B gamma"/>
    <property type="match status" value="1"/>
</dbReference>
<dbReference type="PROSITE" id="PS50405">
    <property type="entry name" value="GST_CTER"/>
    <property type="match status" value="1"/>
</dbReference>
<feature type="compositionally biased region" description="Basic and acidic residues" evidence="6">
    <location>
        <begin position="218"/>
        <end position="248"/>
    </location>
</feature>
<comment type="caution">
    <text evidence="10">The sequence shown here is derived from an EMBL/GenBank/DDBJ whole genome shotgun (WGS) entry which is preliminary data.</text>
</comment>
<feature type="domain" description="EF-1-gamma C-terminal" evidence="7">
    <location>
        <begin position="262"/>
        <end position="422"/>
    </location>
</feature>
<feature type="domain" description="GST C-terminal" evidence="9">
    <location>
        <begin position="86"/>
        <end position="214"/>
    </location>
</feature>
<dbReference type="STRING" id="3476.A0A2P5BIZ7"/>
<dbReference type="InterPro" id="IPR040079">
    <property type="entry name" value="Glutathione_S-Trfase"/>
</dbReference>
<dbReference type="AlphaFoldDB" id="A0A2P5BIZ7"/>
<evidence type="ECO:0000259" key="8">
    <source>
        <dbReference type="PROSITE" id="PS50404"/>
    </source>
</evidence>
<dbReference type="CDD" id="cd03044">
    <property type="entry name" value="GST_N_EF1Bgamma"/>
    <property type="match status" value="1"/>
</dbReference>
<evidence type="ECO:0000256" key="2">
    <source>
        <dbReference type="ARBA" id="ARBA00011237"/>
    </source>
</evidence>
<dbReference type="SUPFAM" id="SSF52833">
    <property type="entry name" value="Thioredoxin-like"/>
    <property type="match status" value="1"/>
</dbReference>
<evidence type="ECO:0000256" key="5">
    <source>
        <dbReference type="PROSITE-ProRule" id="PRU00519"/>
    </source>
</evidence>
<evidence type="ECO:0000256" key="6">
    <source>
        <dbReference type="SAM" id="MobiDB-lite"/>
    </source>
</evidence>
<organism evidence="10 11">
    <name type="scientific">Parasponia andersonii</name>
    <name type="common">Sponia andersonii</name>
    <dbReference type="NCBI Taxonomy" id="3476"/>
    <lineage>
        <taxon>Eukaryota</taxon>
        <taxon>Viridiplantae</taxon>
        <taxon>Streptophyta</taxon>
        <taxon>Embryophyta</taxon>
        <taxon>Tracheophyta</taxon>
        <taxon>Spermatophyta</taxon>
        <taxon>Magnoliopsida</taxon>
        <taxon>eudicotyledons</taxon>
        <taxon>Gunneridae</taxon>
        <taxon>Pentapetalae</taxon>
        <taxon>rosids</taxon>
        <taxon>fabids</taxon>
        <taxon>Rosales</taxon>
        <taxon>Cannabaceae</taxon>
        <taxon>Parasponia</taxon>
    </lineage>
</organism>
<comment type="subunit">
    <text evidence="2">EF-1 is composed of four subunits: alpha, beta, delta, and gamma.</text>
</comment>
<feature type="domain" description="GST N-terminal" evidence="8">
    <location>
        <begin position="1"/>
        <end position="82"/>
    </location>
</feature>
<dbReference type="InterPro" id="IPR044628">
    <property type="entry name" value="EF-1-gamma_plant"/>
</dbReference>
<dbReference type="PANTHER" id="PTHR44372">
    <property type="entry name" value="ELONGATION FACTOR 1-GAMMA 1-RELATED"/>
    <property type="match status" value="1"/>
</dbReference>
<evidence type="ECO:0000259" key="7">
    <source>
        <dbReference type="PROSITE" id="PS50040"/>
    </source>
</evidence>
<dbReference type="SFLD" id="SFLDS00019">
    <property type="entry name" value="Glutathione_Transferase_(cytos"/>
    <property type="match status" value="1"/>
</dbReference>
<evidence type="ECO:0000256" key="3">
    <source>
        <dbReference type="ARBA" id="ARBA00022768"/>
    </source>
</evidence>
<proteinExistence type="predicted"/>
<dbReference type="InterPro" id="IPR036282">
    <property type="entry name" value="Glutathione-S-Trfase_C_sf"/>
</dbReference>
<dbReference type="PANTHER" id="PTHR44372:SF1">
    <property type="entry name" value="ELONGATION FACTOR 1-GAMMA 3"/>
    <property type="match status" value="1"/>
</dbReference>
<gene>
    <name evidence="10" type="ORF">PanWU01x14_234460</name>
</gene>
<evidence type="ECO:0000256" key="4">
    <source>
        <dbReference type="ARBA" id="ARBA00022917"/>
    </source>
</evidence>
<dbReference type="GO" id="GO:0003746">
    <property type="term" value="F:translation elongation factor activity"/>
    <property type="evidence" value="ECO:0007669"/>
    <property type="project" value="UniProtKB-UniRule"/>
</dbReference>
<dbReference type="SUPFAM" id="SSF89942">
    <property type="entry name" value="eEF1-gamma domain"/>
    <property type="match status" value="1"/>
</dbReference>
<keyword evidence="4 5" id="KW-0648">Protein biosynthesis</keyword>
<dbReference type="SMART" id="SM01183">
    <property type="entry name" value="EF1G"/>
    <property type="match status" value="1"/>
</dbReference>
<sequence>MALVLYSSKTNKNAFKTLIVAEYAGVKVELAANFEMGVTNKTPEFIKMNPIGKIPVLQTPDGPVFESNAIARYVARLTDNALYGSSLIDYAHIEQWIDFSTLEIDANLVSWYRPRTGRAPYLPPAEEAAISALKRGLAALDSHLASNTYLVGHSVTLADIILTSNLYLGFTNLLTKSFTSEFPHVERYFWTLVNQPNFKKILGEVKQTESVPPVQSAKKPEPKKEAKSKKDEAKKEAKKEAPKPAKAEAEEEEEEEAPKPKPKNPLDLLPPSKMILDEWKRLYSNTKTNFREVAIKGFWDMYDPEGYSLWFCDYKYNDENTVSFVTLNKVGGFLQRMDLARKYAFGKMLVIGSEPPFKVKGLWLFRGQEIPQFVIDECYDMELYDWKKVDLSDEAQKERVNQMIEDAEPFEGEALLDAKCFK</sequence>
<dbReference type="InterPro" id="IPR001662">
    <property type="entry name" value="EF1B_G_C"/>
</dbReference>
<dbReference type="InterPro" id="IPR036433">
    <property type="entry name" value="EF1B_G_C_sf"/>
</dbReference>
<dbReference type="Proteomes" id="UP000237105">
    <property type="component" value="Unassembled WGS sequence"/>
</dbReference>